<dbReference type="PANTHER" id="PTHR34980">
    <property type="entry name" value="INNER MEMBRANE PROTEIN-RELATED-RELATED"/>
    <property type="match status" value="1"/>
</dbReference>
<feature type="transmembrane region" description="Helical" evidence="2">
    <location>
        <begin position="121"/>
        <end position="140"/>
    </location>
</feature>
<gene>
    <name evidence="4" type="ORF">IV54_GL001795</name>
</gene>
<dbReference type="PATRIC" id="fig|616990.3.peg.1905"/>
<accession>A0A0R2LUQ5</accession>
<evidence type="ECO:0000313" key="4">
    <source>
        <dbReference type="EMBL" id="KRO03948.1"/>
    </source>
</evidence>
<evidence type="ECO:0000259" key="3">
    <source>
        <dbReference type="Pfam" id="PF13240"/>
    </source>
</evidence>
<keyword evidence="2" id="KW-0472">Membrane</keyword>
<organism evidence="4 5">
    <name type="scientific">Levilactobacillus paucivorans</name>
    <dbReference type="NCBI Taxonomy" id="616990"/>
    <lineage>
        <taxon>Bacteria</taxon>
        <taxon>Bacillati</taxon>
        <taxon>Bacillota</taxon>
        <taxon>Bacilli</taxon>
        <taxon>Lactobacillales</taxon>
        <taxon>Lactobacillaceae</taxon>
        <taxon>Levilactobacillus</taxon>
    </lineage>
</organism>
<feature type="region of interest" description="Disordered" evidence="1">
    <location>
        <begin position="47"/>
        <end position="67"/>
    </location>
</feature>
<feature type="transmembrane region" description="Helical" evidence="2">
    <location>
        <begin position="146"/>
        <end position="164"/>
    </location>
</feature>
<reference evidence="4 5" key="1">
    <citation type="journal article" date="2015" name="Genome Announc.">
        <title>Expanding the biotechnology potential of lactobacilli through comparative genomics of 213 strains and associated genera.</title>
        <authorList>
            <person name="Sun Z."/>
            <person name="Harris H.M."/>
            <person name="McCann A."/>
            <person name="Guo C."/>
            <person name="Argimon S."/>
            <person name="Zhang W."/>
            <person name="Yang X."/>
            <person name="Jeffery I.B."/>
            <person name="Cooney J.C."/>
            <person name="Kagawa T.F."/>
            <person name="Liu W."/>
            <person name="Song Y."/>
            <person name="Salvetti E."/>
            <person name="Wrobel A."/>
            <person name="Rasinkangas P."/>
            <person name="Parkhill J."/>
            <person name="Rea M.C."/>
            <person name="O'Sullivan O."/>
            <person name="Ritari J."/>
            <person name="Douillard F.P."/>
            <person name="Paul Ross R."/>
            <person name="Yang R."/>
            <person name="Briner A.E."/>
            <person name="Felis G.E."/>
            <person name="de Vos W.M."/>
            <person name="Barrangou R."/>
            <person name="Klaenhammer T.R."/>
            <person name="Caufield P.W."/>
            <person name="Cui Y."/>
            <person name="Zhang H."/>
            <person name="O'Toole P.W."/>
        </authorList>
    </citation>
    <scope>NUCLEOTIDE SEQUENCE [LARGE SCALE GENOMIC DNA]</scope>
    <source>
        <strain evidence="4 5">DSM 22467</strain>
    </source>
</reference>
<keyword evidence="5" id="KW-1185">Reference proteome</keyword>
<dbReference type="InterPro" id="IPR008523">
    <property type="entry name" value="DUF805"/>
</dbReference>
<dbReference type="EMBL" id="JQCA01000048">
    <property type="protein sequence ID" value="KRO03948.1"/>
    <property type="molecule type" value="Genomic_DNA"/>
</dbReference>
<evidence type="ECO:0000256" key="1">
    <source>
        <dbReference type="SAM" id="MobiDB-lite"/>
    </source>
</evidence>
<dbReference type="GO" id="GO:0005886">
    <property type="term" value="C:plasma membrane"/>
    <property type="evidence" value="ECO:0007669"/>
    <property type="project" value="TreeGrafter"/>
</dbReference>
<dbReference type="OrthoDB" id="2285053at2"/>
<dbReference type="InterPro" id="IPR026870">
    <property type="entry name" value="Zinc_ribbon_dom"/>
</dbReference>
<dbReference type="STRING" id="616990.IV54_GL001795"/>
<feature type="transmembrane region" description="Helical" evidence="2">
    <location>
        <begin position="176"/>
        <end position="194"/>
    </location>
</feature>
<keyword evidence="2" id="KW-1133">Transmembrane helix</keyword>
<comment type="caution">
    <text evidence="4">The sequence shown here is derived from an EMBL/GenBank/DDBJ whole genome shotgun (WGS) entry which is preliminary data.</text>
</comment>
<dbReference type="AlphaFoldDB" id="A0A0R2LUQ5"/>
<evidence type="ECO:0000256" key="2">
    <source>
        <dbReference type="SAM" id="Phobius"/>
    </source>
</evidence>
<dbReference type="RefSeq" id="WP_083488510.1">
    <property type="nucleotide sequence ID" value="NZ_JQCA01000048.1"/>
</dbReference>
<keyword evidence="2" id="KW-0812">Transmembrane</keyword>
<sequence>MFTKVKQNNGGKIMNFCPKCGTSVKAGARFCPNCGFDLQVKGATPTSAASAPAQATPQPQVQPQTQPQVQFQQQATMAAPMPQATANGAIDYQSNLGLFGAFSEYMKEYAKFNGRMSRANYWWAYLAISIIEVIALTLSYAMGSFLLLNVVGLLFFVPGCSSYVRRLHDSNLSAVNILWLFLPIAGPIYLLVLLCKPGDQQANRFG</sequence>
<name>A0A0R2LUQ5_9LACO</name>
<dbReference type="Pfam" id="PF13240">
    <property type="entry name" value="Zn_Ribbon_1"/>
    <property type="match status" value="1"/>
</dbReference>
<feature type="domain" description="Zinc-ribbon" evidence="3">
    <location>
        <begin position="16"/>
        <end position="38"/>
    </location>
</feature>
<dbReference type="Proteomes" id="UP000051906">
    <property type="component" value="Unassembled WGS sequence"/>
</dbReference>
<dbReference type="Pfam" id="PF05656">
    <property type="entry name" value="DUF805"/>
    <property type="match status" value="1"/>
</dbReference>
<evidence type="ECO:0000313" key="5">
    <source>
        <dbReference type="Proteomes" id="UP000051906"/>
    </source>
</evidence>
<proteinExistence type="predicted"/>
<protein>
    <recommendedName>
        <fullName evidence="3">Zinc-ribbon domain-containing protein</fullName>
    </recommendedName>
</protein>